<organism evidence="2 3">
    <name type="scientific">Plutella xylostella</name>
    <name type="common">Diamondback moth</name>
    <name type="synonym">Plutella maculipennis</name>
    <dbReference type="NCBI Taxonomy" id="51655"/>
    <lineage>
        <taxon>Eukaryota</taxon>
        <taxon>Metazoa</taxon>
        <taxon>Ecdysozoa</taxon>
        <taxon>Arthropoda</taxon>
        <taxon>Hexapoda</taxon>
        <taxon>Insecta</taxon>
        <taxon>Pterygota</taxon>
        <taxon>Neoptera</taxon>
        <taxon>Endopterygota</taxon>
        <taxon>Lepidoptera</taxon>
        <taxon>Glossata</taxon>
        <taxon>Ditrysia</taxon>
        <taxon>Yponomeutoidea</taxon>
        <taxon>Plutellidae</taxon>
        <taxon>Plutella</taxon>
    </lineage>
</organism>
<keyword evidence="1" id="KW-0732">Signal</keyword>
<dbReference type="Proteomes" id="UP000823941">
    <property type="component" value="Chromosome 6"/>
</dbReference>
<reference evidence="2 3" key="1">
    <citation type="submission" date="2021-06" db="EMBL/GenBank/DDBJ databases">
        <title>A haploid diamondback moth (Plutella xylostella L.) genome assembly resolves 31 chromosomes and identifies a diamide resistance mutation.</title>
        <authorList>
            <person name="Ward C.M."/>
            <person name="Perry K.D."/>
            <person name="Baker G."/>
            <person name="Powis K."/>
            <person name="Heckel D.G."/>
            <person name="Baxter S.W."/>
        </authorList>
    </citation>
    <scope>NUCLEOTIDE SEQUENCE [LARGE SCALE GENOMIC DNA]</scope>
    <source>
        <strain evidence="2 3">LV</strain>
        <tissue evidence="2">Single pupa</tissue>
    </source>
</reference>
<keyword evidence="3" id="KW-1185">Reference proteome</keyword>
<feature type="signal peptide" evidence="1">
    <location>
        <begin position="1"/>
        <end position="23"/>
    </location>
</feature>
<dbReference type="EMBL" id="JAHIBW010000006">
    <property type="protein sequence ID" value="KAG7309572.1"/>
    <property type="molecule type" value="Genomic_DNA"/>
</dbReference>
<protein>
    <submittedName>
        <fullName evidence="2">Uncharacterized protein</fullName>
    </submittedName>
</protein>
<sequence length="70" mass="7963">MKFLFVMSLIMVMIFITIGVSDALPKPQGGFISGPLKQAEPVKFENPRLRELEELHERNLADSIREAFES</sequence>
<evidence type="ECO:0000313" key="2">
    <source>
        <dbReference type="EMBL" id="KAG7309572.1"/>
    </source>
</evidence>
<evidence type="ECO:0000256" key="1">
    <source>
        <dbReference type="SAM" id="SignalP"/>
    </source>
</evidence>
<gene>
    <name evidence="2" type="ORF">JYU34_004029</name>
</gene>
<comment type="caution">
    <text evidence="2">The sequence shown here is derived from an EMBL/GenBank/DDBJ whole genome shotgun (WGS) entry which is preliminary data.</text>
</comment>
<evidence type="ECO:0000313" key="3">
    <source>
        <dbReference type="Proteomes" id="UP000823941"/>
    </source>
</evidence>
<accession>A0ABQ7QWZ2</accession>
<name>A0ABQ7QWZ2_PLUXY</name>
<feature type="chain" id="PRO_5045670833" evidence="1">
    <location>
        <begin position="24"/>
        <end position="70"/>
    </location>
</feature>
<proteinExistence type="predicted"/>